<dbReference type="InterPro" id="IPR013078">
    <property type="entry name" value="His_Pase_superF_clade-1"/>
</dbReference>
<dbReference type="Proteomes" id="UP000613768">
    <property type="component" value="Unassembled WGS sequence"/>
</dbReference>
<proteinExistence type="predicted"/>
<evidence type="ECO:0000313" key="2">
    <source>
        <dbReference type="EMBL" id="MBD8528191.1"/>
    </source>
</evidence>
<dbReference type="PANTHER" id="PTHR47623">
    <property type="entry name" value="OS09G0287300 PROTEIN"/>
    <property type="match status" value="1"/>
</dbReference>
<protein>
    <submittedName>
        <fullName evidence="2">Histidine phosphatase family protein</fullName>
    </submittedName>
</protein>
<evidence type="ECO:0000313" key="3">
    <source>
        <dbReference type="Proteomes" id="UP000613768"/>
    </source>
</evidence>
<reference evidence="2 3" key="1">
    <citation type="submission" date="2020-09" db="EMBL/GenBank/DDBJ databases">
        <title>Pseudoxanthomonas sp. CAU 1598 isolated from sand of Yaerae Beach.</title>
        <authorList>
            <person name="Kim W."/>
        </authorList>
    </citation>
    <scope>NUCLEOTIDE SEQUENCE [LARGE SCALE GENOMIC DNA]</scope>
    <source>
        <strain evidence="2 3">CAU 1598</strain>
    </source>
</reference>
<sequence length="160" mass="16994">MNESLRITLLRHAHAAPAGPGQSDADRSLSPTGEAEAEAAARWLAARPRPRRVLCSPAQRTRQTLALVEESLGFIDTRIEPDIYEATPGALLELIDRHREAGEILLVGHNPGFESLAALLATGQSGDHRGMPPAGIAELELAAGAELEPGAARLVAFWSP</sequence>
<evidence type="ECO:0000256" key="1">
    <source>
        <dbReference type="SAM" id="MobiDB-lite"/>
    </source>
</evidence>
<dbReference type="EMBL" id="JACYTR010000093">
    <property type="protein sequence ID" value="MBD8528191.1"/>
    <property type="molecule type" value="Genomic_DNA"/>
</dbReference>
<dbReference type="PANTHER" id="PTHR47623:SF1">
    <property type="entry name" value="OS09G0287300 PROTEIN"/>
    <property type="match status" value="1"/>
</dbReference>
<comment type="caution">
    <text evidence="2">The sequence shown here is derived from an EMBL/GenBank/DDBJ whole genome shotgun (WGS) entry which is preliminary data.</text>
</comment>
<gene>
    <name evidence="2" type="ORF">IFO71_20780</name>
</gene>
<dbReference type="Gene3D" id="3.40.50.1240">
    <property type="entry name" value="Phosphoglycerate mutase-like"/>
    <property type="match status" value="1"/>
</dbReference>
<keyword evidence="3" id="KW-1185">Reference proteome</keyword>
<organism evidence="2 3">
    <name type="scientific">Pseudomarimonas arenosa</name>
    <dbReference type="NCBI Taxonomy" id="2774145"/>
    <lineage>
        <taxon>Bacteria</taxon>
        <taxon>Pseudomonadati</taxon>
        <taxon>Pseudomonadota</taxon>
        <taxon>Gammaproteobacteria</taxon>
        <taxon>Lysobacterales</taxon>
        <taxon>Lysobacteraceae</taxon>
        <taxon>Pseudomarimonas</taxon>
    </lineage>
</organism>
<dbReference type="InterPro" id="IPR029033">
    <property type="entry name" value="His_PPase_superfam"/>
</dbReference>
<name>A0AAW3ZVZ1_9GAMM</name>
<dbReference type="CDD" id="cd07067">
    <property type="entry name" value="HP_PGM_like"/>
    <property type="match status" value="1"/>
</dbReference>
<dbReference type="SMART" id="SM00855">
    <property type="entry name" value="PGAM"/>
    <property type="match status" value="1"/>
</dbReference>
<dbReference type="SUPFAM" id="SSF53254">
    <property type="entry name" value="Phosphoglycerate mutase-like"/>
    <property type="match status" value="1"/>
</dbReference>
<feature type="region of interest" description="Disordered" evidence="1">
    <location>
        <begin position="13"/>
        <end position="34"/>
    </location>
</feature>
<dbReference type="AlphaFoldDB" id="A0AAW3ZVZ1"/>
<dbReference type="RefSeq" id="WP_192031608.1">
    <property type="nucleotide sequence ID" value="NZ_JACYTR010000093.1"/>
</dbReference>
<accession>A0AAW3ZVZ1</accession>
<dbReference type="Pfam" id="PF00300">
    <property type="entry name" value="His_Phos_1"/>
    <property type="match status" value="1"/>
</dbReference>